<feature type="compositionally biased region" description="Polar residues" evidence="6">
    <location>
        <begin position="47"/>
        <end position="61"/>
    </location>
</feature>
<dbReference type="EMBL" id="AMGV01000004">
    <property type="protein sequence ID" value="KEF57497.1"/>
    <property type="molecule type" value="Genomic_DNA"/>
</dbReference>
<dbReference type="GO" id="GO:0000981">
    <property type="term" value="F:DNA-binding transcription factor activity, RNA polymerase II-specific"/>
    <property type="evidence" value="ECO:0007669"/>
    <property type="project" value="InterPro"/>
</dbReference>
<reference evidence="8 9" key="1">
    <citation type="submission" date="2013-03" db="EMBL/GenBank/DDBJ databases">
        <title>The Genome Sequence of Exophiala aquamarina CBS 119918.</title>
        <authorList>
            <consortium name="The Broad Institute Genomics Platform"/>
            <person name="Cuomo C."/>
            <person name="de Hoog S."/>
            <person name="Gorbushina A."/>
            <person name="Walker B."/>
            <person name="Young S.K."/>
            <person name="Zeng Q."/>
            <person name="Gargeya S."/>
            <person name="Fitzgerald M."/>
            <person name="Haas B."/>
            <person name="Abouelleil A."/>
            <person name="Allen A.W."/>
            <person name="Alvarado L."/>
            <person name="Arachchi H.M."/>
            <person name="Berlin A.M."/>
            <person name="Chapman S.B."/>
            <person name="Gainer-Dewar J."/>
            <person name="Goldberg J."/>
            <person name="Griggs A."/>
            <person name="Gujja S."/>
            <person name="Hansen M."/>
            <person name="Howarth C."/>
            <person name="Imamovic A."/>
            <person name="Ireland A."/>
            <person name="Larimer J."/>
            <person name="McCowan C."/>
            <person name="Murphy C."/>
            <person name="Pearson M."/>
            <person name="Poon T.W."/>
            <person name="Priest M."/>
            <person name="Roberts A."/>
            <person name="Saif S."/>
            <person name="Shea T."/>
            <person name="Sisk P."/>
            <person name="Sykes S."/>
            <person name="Wortman J."/>
            <person name="Nusbaum C."/>
            <person name="Birren B."/>
        </authorList>
    </citation>
    <scope>NUCLEOTIDE SEQUENCE [LARGE SCALE GENOMIC DNA]</scope>
    <source>
        <strain evidence="8 9">CBS 119918</strain>
    </source>
</reference>
<dbReference type="Pfam" id="PF04082">
    <property type="entry name" value="Fungal_trans"/>
    <property type="match status" value="1"/>
</dbReference>
<dbReference type="GO" id="GO:0000435">
    <property type="term" value="P:positive regulation of transcription from RNA polymerase II promoter by galactose"/>
    <property type="evidence" value="ECO:0007669"/>
    <property type="project" value="TreeGrafter"/>
</dbReference>
<dbReference type="GO" id="GO:0008270">
    <property type="term" value="F:zinc ion binding"/>
    <property type="evidence" value="ECO:0007669"/>
    <property type="project" value="InterPro"/>
</dbReference>
<dbReference type="OrthoDB" id="424974at2759"/>
<evidence type="ECO:0000313" key="9">
    <source>
        <dbReference type="Proteomes" id="UP000027920"/>
    </source>
</evidence>
<evidence type="ECO:0000256" key="5">
    <source>
        <dbReference type="ARBA" id="ARBA00023242"/>
    </source>
</evidence>
<keyword evidence="3" id="KW-0238">DNA-binding</keyword>
<evidence type="ECO:0000259" key="7">
    <source>
        <dbReference type="Pfam" id="PF04082"/>
    </source>
</evidence>
<keyword evidence="1" id="KW-0479">Metal-binding</keyword>
<dbReference type="InterPro" id="IPR007219">
    <property type="entry name" value="XnlR_reg_dom"/>
</dbReference>
<dbReference type="HOGENOM" id="CLU_008511_3_1_1"/>
<dbReference type="GO" id="GO:0000978">
    <property type="term" value="F:RNA polymerase II cis-regulatory region sequence-specific DNA binding"/>
    <property type="evidence" value="ECO:0007669"/>
    <property type="project" value="TreeGrafter"/>
</dbReference>
<evidence type="ECO:0000256" key="1">
    <source>
        <dbReference type="ARBA" id="ARBA00022723"/>
    </source>
</evidence>
<dbReference type="PANTHER" id="PTHR47424">
    <property type="entry name" value="REGULATORY PROTEIN GAL4"/>
    <property type="match status" value="1"/>
</dbReference>
<feature type="region of interest" description="Disordered" evidence="6">
    <location>
        <begin position="42"/>
        <end position="73"/>
    </location>
</feature>
<dbReference type="GO" id="GO:0006351">
    <property type="term" value="P:DNA-templated transcription"/>
    <property type="evidence" value="ECO:0007669"/>
    <property type="project" value="InterPro"/>
</dbReference>
<keyword evidence="9" id="KW-1185">Reference proteome</keyword>
<evidence type="ECO:0000256" key="3">
    <source>
        <dbReference type="ARBA" id="ARBA00023125"/>
    </source>
</evidence>
<protein>
    <recommendedName>
        <fullName evidence="7">Xylanolytic transcriptional activator regulatory domain-containing protein</fullName>
    </recommendedName>
</protein>
<evidence type="ECO:0000256" key="2">
    <source>
        <dbReference type="ARBA" id="ARBA00023015"/>
    </source>
</evidence>
<keyword evidence="5" id="KW-0539">Nucleus</keyword>
<dbReference type="STRING" id="1182545.A0A072PCI8"/>
<gene>
    <name evidence="8" type="ORF">A1O9_05414</name>
</gene>
<dbReference type="RefSeq" id="XP_013260087.1">
    <property type="nucleotide sequence ID" value="XM_013404633.1"/>
</dbReference>
<proteinExistence type="predicted"/>
<evidence type="ECO:0000256" key="4">
    <source>
        <dbReference type="ARBA" id="ARBA00023163"/>
    </source>
</evidence>
<feature type="domain" description="Xylanolytic transcriptional activator regulatory" evidence="7">
    <location>
        <begin position="139"/>
        <end position="248"/>
    </location>
</feature>
<accession>A0A072PCI8</accession>
<dbReference type="Gene3D" id="4.10.240.10">
    <property type="entry name" value="Zn(2)-C6 fungal-type DNA-binding domain"/>
    <property type="match status" value="1"/>
</dbReference>
<keyword evidence="2" id="KW-0805">Transcription regulation</keyword>
<dbReference type="InterPro" id="IPR036864">
    <property type="entry name" value="Zn2-C6_fun-type_DNA-bd_sf"/>
</dbReference>
<dbReference type="VEuPathDB" id="FungiDB:A1O9_05414"/>
<dbReference type="PANTHER" id="PTHR47424:SF3">
    <property type="entry name" value="REGULATORY PROTEIN GAL4"/>
    <property type="match status" value="1"/>
</dbReference>
<dbReference type="GeneID" id="25280340"/>
<dbReference type="AlphaFoldDB" id="A0A072PCI8"/>
<evidence type="ECO:0000256" key="6">
    <source>
        <dbReference type="SAM" id="MobiDB-lite"/>
    </source>
</evidence>
<comment type="caution">
    <text evidence="8">The sequence shown here is derived from an EMBL/GenBank/DDBJ whole genome shotgun (WGS) entry which is preliminary data.</text>
</comment>
<dbReference type="CDD" id="cd12148">
    <property type="entry name" value="fungal_TF_MHR"/>
    <property type="match status" value="1"/>
</dbReference>
<sequence>MASRMTDLPAPQRLGGVRTKRYKTSLACTTCRARKLKCDGARPVPVPTNSLSLSRAEQPTTPDIGEPVGDTDPNDFATKVTEAIDTRLGLPAAKKRCLIPLTDAPLFGDVLPHHQPTNEAHNADNVLPPRKHADHLAGLYWLHLEPMEPLLDKDHFYTSYRLLFAGNELDCNEYIFVSTLNAIFALATQLQETIPSEQRTGMARTYFHRAWSLLRPESVLWHPASMDIVQCLLLIARILSWTLGRSSMLTLTACSFILNSRYGSPAGGEPVHPAAKMHDLEEIATFIEFSQIVARSSFAERLGIAPPTKIADLNTVMQIDECLNKLQSSHASLLLSGSLTKTDDDLDRQRFLFELRLAHARILLFRPILVRLCLSSLTPAGLFPDLEHRILQSCAMLCVENAQKVIDLVAEDWKSDTPIGILPWWYRVFYLWIATLHIIAAMMRPEIFESVVSGHWEKAISLLTAHEHLCQFLPETVVNFRSMWEKVMRIRNLPDNEVPPAEAFQDVFQHMGLEAPNLMYNFGTEDMTWLGNFEWDDPGIGG</sequence>
<dbReference type="InterPro" id="IPR051127">
    <property type="entry name" value="Fungal_SecMet_Regulators"/>
</dbReference>
<dbReference type="InterPro" id="IPR001138">
    <property type="entry name" value="Zn2Cys6_DnaBD"/>
</dbReference>
<keyword evidence="4" id="KW-0804">Transcription</keyword>
<organism evidence="8 9">
    <name type="scientific">Exophiala aquamarina CBS 119918</name>
    <dbReference type="NCBI Taxonomy" id="1182545"/>
    <lineage>
        <taxon>Eukaryota</taxon>
        <taxon>Fungi</taxon>
        <taxon>Dikarya</taxon>
        <taxon>Ascomycota</taxon>
        <taxon>Pezizomycotina</taxon>
        <taxon>Eurotiomycetes</taxon>
        <taxon>Chaetothyriomycetidae</taxon>
        <taxon>Chaetothyriales</taxon>
        <taxon>Herpotrichiellaceae</taxon>
        <taxon>Exophiala</taxon>
    </lineage>
</organism>
<evidence type="ECO:0000313" key="8">
    <source>
        <dbReference type="EMBL" id="KEF57497.1"/>
    </source>
</evidence>
<dbReference type="SUPFAM" id="SSF57701">
    <property type="entry name" value="Zn2/Cys6 DNA-binding domain"/>
    <property type="match status" value="1"/>
</dbReference>
<dbReference type="GO" id="GO:0005634">
    <property type="term" value="C:nucleus"/>
    <property type="evidence" value="ECO:0007669"/>
    <property type="project" value="TreeGrafter"/>
</dbReference>
<dbReference type="CDD" id="cd00067">
    <property type="entry name" value="GAL4"/>
    <property type="match status" value="1"/>
</dbReference>
<name>A0A072PCI8_9EURO</name>
<dbReference type="Proteomes" id="UP000027920">
    <property type="component" value="Unassembled WGS sequence"/>
</dbReference>